<sequence>MTILRTPAARFDKLPDYPFAPHYLNVGEDLHMHYVAEGNVDALPVLLLHGEPTWSYLYRKMIPILVEAGYRVVAPDLIGFGKSDKIAEAEAYSYQKHIDWLTSFVQQLDLQQITLVCQDWGGLLGLRLAAENESRFARICAANTGLPTGDQPPSEAFLQWQTFSQTIASLPIGQLISMGCTNKLPTNVIAAYDAPFPDETYKTAARVFPKLVPTSPNDPAASANRAAWQVLMRWQKPVLTCFSDGDPITAGGDKIMQKLIPGAAGQPHITLSGGHFLQEDAGKQWAEQIVAWMGKKG</sequence>
<feature type="domain" description="AB hydrolase-1" evidence="2">
    <location>
        <begin position="44"/>
        <end position="280"/>
    </location>
</feature>
<dbReference type="InterPro" id="IPR051340">
    <property type="entry name" value="Haloalkane_dehalogenase"/>
</dbReference>
<dbReference type="Gene3D" id="3.40.50.1820">
    <property type="entry name" value="alpha/beta hydrolase"/>
    <property type="match status" value="1"/>
</dbReference>
<dbReference type="PRINTS" id="PR00412">
    <property type="entry name" value="EPOXHYDRLASE"/>
</dbReference>
<dbReference type="AlphaFoldDB" id="A0A939K6W3"/>
<dbReference type="InterPro" id="IPR000073">
    <property type="entry name" value="AB_hydrolase_1"/>
</dbReference>
<accession>A0A939K6W3</accession>
<evidence type="ECO:0000313" key="3">
    <source>
        <dbReference type="EMBL" id="MBO0937990.1"/>
    </source>
</evidence>
<dbReference type="SUPFAM" id="SSF53474">
    <property type="entry name" value="alpha/beta-Hydrolases"/>
    <property type="match status" value="1"/>
</dbReference>
<evidence type="ECO:0000256" key="1">
    <source>
        <dbReference type="ARBA" id="ARBA00022801"/>
    </source>
</evidence>
<dbReference type="EMBL" id="JAFMYV010000007">
    <property type="protein sequence ID" value="MBO0937990.1"/>
    <property type="molecule type" value="Genomic_DNA"/>
</dbReference>
<dbReference type="GO" id="GO:0004301">
    <property type="term" value="F:epoxide hydrolase activity"/>
    <property type="evidence" value="ECO:0007669"/>
    <property type="project" value="TreeGrafter"/>
</dbReference>
<protein>
    <submittedName>
        <fullName evidence="3">Haloalkane dehalogenase</fullName>
    </submittedName>
</protein>
<evidence type="ECO:0000313" key="4">
    <source>
        <dbReference type="Proteomes" id="UP000664034"/>
    </source>
</evidence>
<dbReference type="RefSeq" id="WP_207365520.1">
    <property type="nucleotide sequence ID" value="NZ_JAFMYV010000007.1"/>
</dbReference>
<gene>
    <name evidence="3" type="ORF">J2I47_15650</name>
</gene>
<dbReference type="InterPro" id="IPR029058">
    <property type="entry name" value="AB_hydrolase_fold"/>
</dbReference>
<dbReference type="PANTHER" id="PTHR42977">
    <property type="entry name" value="HYDROLASE-RELATED"/>
    <property type="match status" value="1"/>
</dbReference>
<name>A0A939K6W3_9BACT</name>
<reference evidence="3" key="1">
    <citation type="submission" date="2021-03" db="EMBL/GenBank/DDBJ databases">
        <title>Fibrella sp. HMF5335 genome sequencing and assembly.</title>
        <authorList>
            <person name="Kang H."/>
            <person name="Kim H."/>
            <person name="Bae S."/>
            <person name="Joh K."/>
        </authorList>
    </citation>
    <scope>NUCLEOTIDE SEQUENCE</scope>
    <source>
        <strain evidence="3">HMF5335</strain>
    </source>
</reference>
<dbReference type="InterPro" id="IPR000639">
    <property type="entry name" value="Epox_hydrolase-like"/>
</dbReference>
<comment type="caution">
    <text evidence="3">The sequence shown here is derived from an EMBL/GenBank/DDBJ whole genome shotgun (WGS) entry which is preliminary data.</text>
</comment>
<organism evidence="3 4">
    <name type="scientific">Fibrella rubiginis</name>
    <dbReference type="NCBI Taxonomy" id="2817060"/>
    <lineage>
        <taxon>Bacteria</taxon>
        <taxon>Pseudomonadati</taxon>
        <taxon>Bacteroidota</taxon>
        <taxon>Cytophagia</taxon>
        <taxon>Cytophagales</taxon>
        <taxon>Spirosomataceae</taxon>
        <taxon>Fibrella</taxon>
    </lineage>
</organism>
<dbReference type="PANTHER" id="PTHR42977:SF3">
    <property type="entry name" value="AB HYDROLASE-1 DOMAIN-CONTAINING PROTEIN"/>
    <property type="match status" value="1"/>
</dbReference>
<dbReference type="NCBIfam" id="NF002043">
    <property type="entry name" value="PRK00870.1"/>
    <property type="match status" value="1"/>
</dbReference>
<dbReference type="PRINTS" id="PR00111">
    <property type="entry name" value="ABHYDROLASE"/>
</dbReference>
<keyword evidence="1" id="KW-0378">Hydrolase</keyword>
<keyword evidence="4" id="KW-1185">Reference proteome</keyword>
<evidence type="ECO:0000259" key="2">
    <source>
        <dbReference type="Pfam" id="PF00561"/>
    </source>
</evidence>
<dbReference type="Pfam" id="PF00561">
    <property type="entry name" value="Abhydrolase_1"/>
    <property type="match status" value="1"/>
</dbReference>
<proteinExistence type="predicted"/>
<dbReference type="Proteomes" id="UP000664034">
    <property type="component" value="Unassembled WGS sequence"/>
</dbReference>